<gene>
    <name evidence="2" type="ORF">BCL67_11729</name>
</gene>
<proteinExistence type="predicted"/>
<dbReference type="AlphaFoldDB" id="A0A2T0YDS9"/>
<feature type="compositionally biased region" description="Basic and acidic residues" evidence="1">
    <location>
        <begin position="22"/>
        <end position="43"/>
    </location>
</feature>
<organism evidence="2 3">
    <name type="scientific">Nesterenkonia sandarakina</name>
    <dbReference type="NCBI Taxonomy" id="272918"/>
    <lineage>
        <taxon>Bacteria</taxon>
        <taxon>Bacillati</taxon>
        <taxon>Actinomycetota</taxon>
        <taxon>Actinomycetes</taxon>
        <taxon>Micrococcales</taxon>
        <taxon>Micrococcaceae</taxon>
        <taxon>Nesterenkonia</taxon>
    </lineage>
</organism>
<sequence length="60" mass="6783">MSTAPKPLTDEEHAEAEAWGMSEERYRQAKADMAKTERRHGPESDYEDAAMQAEARMNGL</sequence>
<comment type="caution">
    <text evidence="2">The sequence shown here is derived from an EMBL/GenBank/DDBJ whole genome shotgun (WGS) entry which is preliminary data.</text>
</comment>
<evidence type="ECO:0000313" key="2">
    <source>
        <dbReference type="EMBL" id="PRZ12927.1"/>
    </source>
</evidence>
<accession>A0A2T0YDS9</accession>
<dbReference type="EMBL" id="PVTY01000017">
    <property type="protein sequence ID" value="PRZ12927.1"/>
    <property type="molecule type" value="Genomic_DNA"/>
</dbReference>
<evidence type="ECO:0000313" key="3">
    <source>
        <dbReference type="Proteomes" id="UP000238217"/>
    </source>
</evidence>
<protein>
    <submittedName>
        <fullName evidence="2">Uncharacterized protein</fullName>
    </submittedName>
</protein>
<dbReference type="Proteomes" id="UP000238217">
    <property type="component" value="Unassembled WGS sequence"/>
</dbReference>
<reference evidence="2 3" key="1">
    <citation type="submission" date="2018-03" db="EMBL/GenBank/DDBJ databases">
        <title>Comparative analysis of microorganisms from saline springs in Andes Mountain Range, Colombia.</title>
        <authorList>
            <person name="Rubin E."/>
        </authorList>
    </citation>
    <scope>NUCLEOTIDE SEQUENCE [LARGE SCALE GENOMIC DNA]</scope>
    <source>
        <strain evidence="2 3">CG 35</strain>
    </source>
</reference>
<feature type="region of interest" description="Disordered" evidence="1">
    <location>
        <begin position="1"/>
        <end position="60"/>
    </location>
</feature>
<name>A0A2T0YDS9_9MICC</name>
<keyword evidence="3" id="KW-1185">Reference proteome</keyword>
<evidence type="ECO:0000256" key="1">
    <source>
        <dbReference type="SAM" id="MobiDB-lite"/>
    </source>
</evidence>